<proteinExistence type="predicted"/>
<reference evidence="1" key="1">
    <citation type="submission" date="2021-08" db="EMBL/GenBank/DDBJ databases">
        <title>The first chromosome-level gecko genome reveals the dynamic sex chromosomes of Neotropical dwarf geckos (Sphaerodactylidae: Sphaerodactylus).</title>
        <authorList>
            <person name="Pinto B.J."/>
            <person name="Keating S.E."/>
            <person name="Gamble T."/>
        </authorList>
    </citation>
    <scope>NUCLEOTIDE SEQUENCE</scope>
    <source>
        <strain evidence="1">TG3544</strain>
    </source>
</reference>
<accession>A0ACB8GBF0</accession>
<organism evidence="1 2">
    <name type="scientific">Sphaerodactylus townsendi</name>
    <dbReference type="NCBI Taxonomy" id="933632"/>
    <lineage>
        <taxon>Eukaryota</taxon>
        <taxon>Metazoa</taxon>
        <taxon>Chordata</taxon>
        <taxon>Craniata</taxon>
        <taxon>Vertebrata</taxon>
        <taxon>Euteleostomi</taxon>
        <taxon>Lepidosauria</taxon>
        <taxon>Squamata</taxon>
        <taxon>Bifurcata</taxon>
        <taxon>Gekkota</taxon>
        <taxon>Sphaerodactylidae</taxon>
        <taxon>Sphaerodactylus</taxon>
    </lineage>
</organism>
<evidence type="ECO:0000313" key="2">
    <source>
        <dbReference type="Proteomes" id="UP000827872"/>
    </source>
</evidence>
<name>A0ACB8GBF0_9SAUR</name>
<comment type="caution">
    <text evidence="1">The sequence shown here is derived from an EMBL/GenBank/DDBJ whole genome shotgun (WGS) entry which is preliminary data.</text>
</comment>
<dbReference type="Proteomes" id="UP000827872">
    <property type="component" value="Linkage Group LG01"/>
</dbReference>
<gene>
    <name evidence="1" type="ORF">K3G42_023178</name>
</gene>
<protein>
    <submittedName>
        <fullName evidence="1">Uncharacterized protein</fullName>
    </submittedName>
</protein>
<sequence length="307" mass="34462">MEHCLLCICAVYQPAEQLVKDDILLGDDGGHVNLFTLTSDDFGLKQSKKQAQIQVLDSKKFRHIRRKLHDDWVVKVKYIPALNCFVSCSLDSIHSLVLDDLKRLEDNLPVRDFSVPRGVSAFTYCGKANIIVTGGEDKVLRLWHPNINTKPVGKLMGHLFSIIEIVTNEKDQHIISLSTGKIWELESGQLIYQIEDAHGPGIELTCAAIDKNGFHLATGACDGTVKTWDFGSGQQLKTLPLPKESCDYEHWLIQMIYLKASESKHVIMVLEYSGTINIVQVDCNFHTVKNLLFVARTESALNPEDTM</sequence>
<evidence type="ECO:0000313" key="1">
    <source>
        <dbReference type="EMBL" id="KAH8016810.1"/>
    </source>
</evidence>
<dbReference type="EMBL" id="CM037614">
    <property type="protein sequence ID" value="KAH8016810.1"/>
    <property type="molecule type" value="Genomic_DNA"/>
</dbReference>
<keyword evidence="2" id="KW-1185">Reference proteome</keyword>